<dbReference type="InterPro" id="IPR013221">
    <property type="entry name" value="Mur_ligase_cen"/>
</dbReference>
<evidence type="ECO:0000256" key="1">
    <source>
        <dbReference type="ARBA" id="ARBA00022598"/>
    </source>
</evidence>
<evidence type="ECO:0000313" key="7">
    <source>
        <dbReference type="Proteomes" id="UP000646659"/>
    </source>
</evidence>
<dbReference type="PANTHER" id="PTHR23135:SF7">
    <property type="entry name" value="LIPID II ISOGLUTAMINYL SYNTHASE (GLUTAMINE-HYDROLYZING) SUBUNIT MURT"/>
    <property type="match status" value="1"/>
</dbReference>
<dbReference type="Gene3D" id="3.90.190.20">
    <property type="entry name" value="Mur ligase, C-terminal domain"/>
    <property type="match status" value="2"/>
</dbReference>
<dbReference type="PANTHER" id="PTHR23135">
    <property type="entry name" value="MUR LIGASE FAMILY MEMBER"/>
    <property type="match status" value="1"/>
</dbReference>
<evidence type="ECO:0000256" key="2">
    <source>
        <dbReference type="ARBA" id="ARBA00022741"/>
    </source>
</evidence>
<dbReference type="Pfam" id="PF02875">
    <property type="entry name" value="Mur_ligase_C"/>
    <property type="match status" value="2"/>
</dbReference>
<feature type="domain" description="Mur ligase central" evidence="5">
    <location>
        <begin position="619"/>
        <end position="757"/>
    </location>
</feature>
<name>A0A842YP84_METTF</name>
<dbReference type="GO" id="GO:0005524">
    <property type="term" value="F:ATP binding"/>
    <property type="evidence" value="ECO:0007669"/>
    <property type="project" value="UniProtKB-KW"/>
</dbReference>
<feature type="domain" description="Mur ligase C-terminal" evidence="4">
    <location>
        <begin position="368"/>
        <end position="490"/>
    </location>
</feature>
<evidence type="ECO:0000313" key="6">
    <source>
        <dbReference type="EMBL" id="MBE2900777.1"/>
    </source>
</evidence>
<gene>
    <name evidence="6" type="ORF">DNK57_08255</name>
</gene>
<evidence type="ECO:0000259" key="4">
    <source>
        <dbReference type="Pfam" id="PF02875"/>
    </source>
</evidence>
<proteinExistence type="predicted"/>
<dbReference type="InterPro" id="IPR036565">
    <property type="entry name" value="Mur-like_cat_sf"/>
</dbReference>
<dbReference type="Pfam" id="PF08245">
    <property type="entry name" value="Mur_ligase_M"/>
    <property type="match status" value="2"/>
</dbReference>
<sequence length="1000" mass="108718">MIRNRKVLVIGAGNAGRPAARLLNHLNNRVLVNDVRELHELPPKAQKRIAEMKDEGVKFRFGGHSMEDILWADAVFISPNIPQDAPVRKMVRDAGDLVQITSSDIGRTLNELIGIPMVGVAGTDGKTTTTNMIDHILSSRYRTVSFSSLQDSLVIEGLVELVVKGDTCDRDLAVFELPHGTIRMAEGLELSAGVVTNLTPDHMDEFSDYDEYIERNFSIKDLIAPGGVLALCGDDPVISRLLDDLEVAKAVYGVGEKRTVEFMGRRFTGSARIQVRASDIELRGLAGSTFTLDVSEIPTAICSTCGVLNCREHDGMASVGPIRERINLRVPGIFNVENALAAITVALILGFDMEDIKRRIEDFRGIRGRFEFIDEVDGVRVYMDAAHNPESMEKLFEGMEFQGRLIVSLDNPDTLTVRDKERIGRVLAERADTIIVSAKNETTGVTDMEAADEVARGAGEERTIKTESVYDSIRRALEIAEPGDTILHIGPGVVNAYENVRSDIEEALKSMDDCVVVLGGLGNVGSLMARNLRARGHRVVVSDLRQDTPLADVLREEGIHLDLGGHDPDILRRARTVAITPALENNRRIRELIEGLEADIIGVKDVLNMCPVDKPVVGVTGTNGKTTTTAMLKSIMRAAGMRVPEHHLKIQGNTELVPALQARLPGDLAVVEIGTFGRKGEIGSSAMLSGVSLGVITNISRDHLSGGRRFSDYIECKAEMVEVAEDLVLNADDPVVASLADGLPGERVVFYGIQSSESRGVVPEGRECPRCGKPLRYTRRTMGHLGDYQCICGYRRPQPDVMAIDATPGGFKLLIGQEMREVRLATPGMFNVYNALAAAAAAWTLGVEIDDIVRGIESFKGVPGRFQEILESPRVILDYAHNPAGVRAVMQELRGDRRLIVVNTVASESGIEGDREMAAILKDADVVIPASYAARRASGILGEKAVHIESSRMRAGGGTLGASREQVAEAVRRALEIAGPDDTVLIIGEGGYRYGEEAIR</sequence>
<dbReference type="PROSITE" id="PS01011">
    <property type="entry name" value="FOLYLPOLYGLU_SYNT_1"/>
    <property type="match status" value="1"/>
</dbReference>
<dbReference type="OrthoDB" id="75177at2157"/>
<protein>
    <recommendedName>
        <fullName evidence="8">UDP-N-acetylmuramoyl-L-alanine--D-glutamate ligase</fullName>
    </recommendedName>
</protein>
<keyword evidence="2" id="KW-0547">Nucleotide-binding</keyword>
<comment type="caution">
    <text evidence="6">The sequence shown here is derived from an EMBL/GenBank/DDBJ whole genome shotgun (WGS) entry which is preliminary data.</text>
</comment>
<keyword evidence="3" id="KW-0067">ATP-binding</keyword>
<evidence type="ECO:0000256" key="3">
    <source>
        <dbReference type="ARBA" id="ARBA00022840"/>
    </source>
</evidence>
<dbReference type="InterPro" id="IPR036615">
    <property type="entry name" value="Mur_ligase_C_dom_sf"/>
</dbReference>
<feature type="domain" description="Mur ligase central" evidence="5">
    <location>
        <begin position="120"/>
        <end position="346"/>
    </location>
</feature>
<dbReference type="InterPro" id="IPR018109">
    <property type="entry name" value="Folylpolyglutamate_synth_CS"/>
</dbReference>
<dbReference type="Gene3D" id="3.40.1190.10">
    <property type="entry name" value="Mur-like, catalytic domain"/>
    <property type="match status" value="2"/>
</dbReference>
<accession>A0A842YP84</accession>
<organism evidence="6 7">
    <name type="scientific">Methanothermobacter thermautotrophicus</name>
    <name type="common">Methanobacterium thermoformicicum</name>
    <dbReference type="NCBI Taxonomy" id="145262"/>
    <lineage>
        <taxon>Archaea</taxon>
        <taxon>Methanobacteriati</taxon>
        <taxon>Methanobacteriota</taxon>
        <taxon>Methanomada group</taxon>
        <taxon>Methanobacteria</taxon>
        <taxon>Methanobacteriales</taxon>
        <taxon>Methanobacteriaceae</taxon>
        <taxon>Methanothermobacter</taxon>
    </lineage>
</organism>
<evidence type="ECO:0008006" key="8">
    <source>
        <dbReference type="Google" id="ProtNLM"/>
    </source>
</evidence>
<dbReference type="Proteomes" id="UP000646659">
    <property type="component" value="Unassembled WGS sequence"/>
</dbReference>
<dbReference type="InterPro" id="IPR004101">
    <property type="entry name" value="Mur_ligase_C"/>
</dbReference>
<dbReference type="RefSeq" id="WP_192962488.1">
    <property type="nucleotide sequence ID" value="NZ_QKOF01000007.1"/>
</dbReference>
<feature type="domain" description="Mur ligase C-terminal" evidence="4">
    <location>
        <begin position="864"/>
        <end position="990"/>
    </location>
</feature>
<keyword evidence="1" id="KW-0436">Ligase</keyword>
<dbReference type="SUPFAM" id="SSF51984">
    <property type="entry name" value="MurCD N-terminal domain"/>
    <property type="match status" value="2"/>
</dbReference>
<dbReference type="SUPFAM" id="SSF53244">
    <property type="entry name" value="MurD-like peptide ligases, peptide-binding domain"/>
    <property type="match status" value="2"/>
</dbReference>
<evidence type="ECO:0000259" key="5">
    <source>
        <dbReference type="Pfam" id="PF08245"/>
    </source>
</evidence>
<dbReference type="Gene3D" id="3.40.50.720">
    <property type="entry name" value="NAD(P)-binding Rossmann-like Domain"/>
    <property type="match status" value="2"/>
</dbReference>
<dbReference type="SUPFAM" id="SSF53623">
    <property type="entry name" value="MurD-like peptide ligases, catalytic domain"/>
    <property type="match status" value="2"/>
</dbReference>
<dbReference type="EMBL" id="QKOF01000007">
    <property type="protein sequence ID" value="MBE2900777.1"/>
    <property type="molecule type" value="Genomic_DNA"/>
</dbReference>
<dbReference type="AlphaFoldDB" id="A0A842YP84"/>
<reference evidence="6" key="1">
    <citation type="submission" date="2018-06" db="EMBL/GenBank/DDBJ databases">
        <title>Draft genome sequence of Methanothermobacter thermautotrophicus Strain WHS, a thermophilic, hydrogenotrophic methanogen isolated from Washburn Hot Springs in Yellowstone National Park, USA.</title>
        <authorList>
            <person name="Mckay L.J."/>
            <person name="Klingelsmith K."/>
            <person name="Inskeep W.P."/>
            <person name="Fields M.W."/>
        </authorList>
    </citation>
    <scope>NUCLEOTIDE SEQUENCE</scope>
    <source>
        <strain evidence="6">WHS</strain>
    </source>
</reference>
<dbReference type="GO" id="GO:0004326">
    <property type="term" value="F:tetrahydrofolylpolyglutamate synthase activity"/>
    <property type="evidence" value="ECO:0007669"/>
    <property type="project" value="InterPro"/>
</dbReference>